<dbReference type="Proteomes" id="UP000199417">
    <property type="component" value="Unassembled WGS sequence"/>
</dbReference>
<accession>A0A1G7B5A1</accession>
<dbReference type="GO" id="GO:0009035">
    <property type="term" value="F:type I site-specific deoxyribonuclease activity"/>
    <property type="evidence" value="ECO:0007669"/>
    <property type="project" value="UniProtKB-EC"/>
</dbReference>
<dbReference type="GO" id="GO:0003677">
    <property type="term" value="F:DNA binding"/>
    <property type="evidence" value="ECO:0007669"/>
    <property type="project" value="UniProtKB-KW"/>
</dbReference>
<name>A0A1G7B5A1_9NOCA</name>
<dbReference type="EMBL" id="FNAB01000012">
    <property type="protein sequence ID" value="SDE22050.1"/>
    <property type="molecule type" value="Genomic_DNA"/>
</dbReference>
<evidence type="ECO:0000313" key="2">
    <source>
        <dbReference type="EMBL" id="SDE22050.1"/>
    </source>
</evidence>
<dbReference type="InterPro" id="IPR017035">
    <property type="entry name" value="UCP035009_HsdR_All3000-type"/>
</dbReference>
<sequence length="373" mass="41636">MSFSERLYAISNKIAAHKASIETEEATKNAFVMPFIASVLGYDVFDPAEVIPEFTADVGLKRGEKIDYAIAKDGVVQILIECKRIGDPLNPKHASQLFRYFGVVDSARIAILTNGQEYHVFTDSDAPNRMDEKPFLVLDLLDVDKTLIPEMQKLSKESFDVVSVIDAAEGLKYVGQIRRILSAQVKEPNDDWVRFFTTRVYEGKATQKIVDQFRVLVSKAVSQYINDQVNDRLKAALGEDARPFAAANIESPVVAQVPADNGASASTNLDEIVVDSDIVTTDEELEAFNIVRAIVCSEVAPDRVVYRDSKSYCAILLDDNNRKPIARLHFNSKSTKFVMTFAEGKDGVRRDIEAPHHLYAHADELRQAVRNYA</sequence>
<organism evidence="2 3">
    <name type="scientific">Rhodococcus tukisamuensis</name>
    <dbReference type="NCBI Taxonomy" id="168276"/>
    <lineage>
        <taxon>Bacteria</taxon>
        <taxon>Bacillati</taxon>
        <taxon>Actinomycetota</taxon>
        <taxon>Actinomycetes</taxon>
        <taxon>Mycobacteriales</taxon>
        <taxon>Nocardiaceae</taxon>
        <taxon>Rhodococcus</taxon>
    </lineage>
</organism>
<dbReference type="PIRSF" id="PIRSF035009">
    <property type="entry name" value="UCP035009_HSDR_N"/>
    <property type="match status" value="1"/>
</dbReference>
<reference evidence="2 3" key="1">
    <citation type="submission" date="2016-10" db="EMBL/GenBank/DDBJ databases">
        <authorList>
            <person name="de Groot N.N."/>
        </authorList>
    </citation>
    <scope>NUCLEOTIDE SEQUENCE [LARGE SCALE GENOMIC DNA]</scope>
    <source>
        <strain evidence="2 3">JCM 11308</strain>
    </source>
</reference>
<dbReference type="GO" id="GO:0009307">
    <property type="term" value="P:DNA restriction-modification system"/>
    <property type="evidence" value="ECO:0007669"/>
    <property type="project" value="UniProtKB-KW"/>
</dbReference>
<proteinExistence type="predicted"/>
<protein>
    <recommendedName>
        <fullName evidence="1">Restriction endonuclease type I HsdR N-terminal domain-containing protein</fullName>
    </recommendedName>
</protein>
<dbReference type="Pfam" id="PF04313">
    <property type="entry name" value="HSDR_N"/>
    <property type="match status" value="1"/>
</dbReference>
<dbReference type="GO" id="GO:0005524">
    <property type="term" value="F:ATP binding"/>
    <property type="evidence" value="ECO:0007669"/>
    <property type="project" value="UniProtKB-KW"/>
</dbReference>
<dbReference type="STRING" id="168276.SAMN05444580_11277"/>
<dbReference type="AlphaFoldDB" id="A0A1G7B5A1"/>
<dbReference type="InterPro" id="IPR007409">
    <property type="entry name" value="Restrct_endonuc_type1_HsdR_N"/>
</dbReference>
<evidence type="ECO:0000313" key="3">
    <source>
        <dbReference type="Proteomes" id="UP000199417"/>
    </source>
</evidence>
<keyword evidence="3" id="KW-1185">Reference proteome</keyword>
<evidence type="ECO:0000259" key="1">
    <source>
        <dbReference type="Pfam" id="PF04313"/>
    </source>
</evidence>
<gene>
    <name evidence="2" type="ORF">SAMN05444580_11277</name>
</gene>
<feature type="domain" description="Restriction endonuclease type I HsdR N-terminal" evidence="1">
    <location>
        <begin position="24"/>
        <end position="129"/>
    </location>
</feature>